<dbReference type="KEGG" id="chv:CHELV3228_1672"/>
<protein>
    <submittedName>
        <fullName evidence="1">Uncharacterized protein</fullName>
    </submittedName>
</protein>
<accession>A0AAX2UMM8</accession>
<name>A0AAX2UMM8_9BACT</name>
<reference evidence="2 4" key="2">
    <citation type="submission" date="2019-08" db="EMBL/GenBank/DDBJ databases">
        <title>Rapid identification of Enteric Bacteria from Whole Genome Sequences (WGS) using Average Nucleotide Identity (ANI).</title>
        <authorList>
            <person name="Lane C."/>
        </authorList>
    </citation>
    <scope>NUCLEOTIDE SEQUENCE [LARGE SCALE GENOMIC DNA]</scope>
    <source>
        <strain evidence="2 4">D4984</strain>
    </source>
</reference>
<evidence type="ECO:0000313" key="2">
    <source>
        <dbReference type="EMBL" id="TXK59688.1"/>
    </source>
</evidence>
<dbReference type="EMBL" id="VDBS01000004">
    <property type="protein sequence ID" value="TNB59159.1"/>
    <property type="molecule type" value="Genomic_DNA"/>
</dbReference>
<dbReference type="Proteomes" id="UP000321317">
    <property type="component" value="Unassembled WGS sequence"/>
</dbReference>
<comment type="caution">
    <text evidence="1">The sequence shown here is derived from an EMBL/GenBank/DDBJ whole genome shotgun (WGS) entry which is preliminary data.</text>
</comment>
<gene>
    <name evidence="1" type="ORF">FDW42_00335</name>
    <name evidence="2" type="ORF">FVD16_01480</name>
</gene>
<dbReference type="AlphaFoldDB" id="A0AAX2UMM8"/>
<organism evidence="1 3">
    <name type="scientific">Campylobacter helveticus</name>
    <dbReference type="NCBI Taxonomy" id="28898"/>
    <lineage>
        <taxon>Bacteria</taxon>
        <taxon>Pseudomonadati</taxon>
        <taxon>Campylobacterota</taxon>
        <taxon>Epsilonproteobacteria</taxon>
        <taxon>Campylobacterales</taxon>
        <taxon>Campylobacteraceae</taxon>
        <taxon>Campylobacter</taxon>
    </lineage>
</organism>
<reference evidence="1 3" key="1">
    <citation type="submission" date="2019-05" db="EMBL/GenBank/DDBJ databases">
        <title>Draft genomes of eight strains of Campylobacter helveticus isolated from cats and a dog in New Zealand.</title>
        <authorList>
            <person name="Bojanic K."/>
            <person name="Midwinter A.C."/>
            <person name="Biggs P.J."/>
            <person name="Acke E."/>
            <person name="Cornelius A.J."/>
            <person name="Marshall J.C."/>
        </authorList>
    </citation>
    <scope>NUCLEOTIDE SEQUENCE [LARGE SCALE GENOMIC DNA]</scope>
    <source>
        <strain evidence="1 3">ACP123b</strain>
    </source>
</reference>
<proteinExistence type="predicted"/>
<evidence type="ECO:0000313" key="3">
    <source>
        <dbReference type="Proteomes" id="UP000306813"/>
    </source>
</evidence>
<keyword evidence="4" id="KW-1185">Reference proteome</keyword>
<evidence type="ECO:0000313" key="1">
    <source>
        <dbReference type="EMBL" id="TNB59159.1"/>
    </source>
</evidence>
<dbReference type="EMBL" id="VRMA01000012">
    <property type="protein sequence ID" value="TXK59688.1"/>
    <property type="molecule type" value="Genomic_DNA"/>
</dbReference>
<sequence>MYGVLLKYMGENRSDEILQEIKLFGDLSEALENLRIYYAEFLVGYGVLWEDISEEEHRKLMLGKSLNELKEIAEEAYINKELDYIFELVSVKQCGENGLNFYLIEKSYDLEKWGVWEREKLEFKAL</sequence>
<dbReference type="GeneID" id="52037582"/>
<dbReference type="RefSeq" id="WP_082200573.1">
    <property type="nucleotide sequence ID" value="NZ_CP020478.1"/>
</dbReference>
<evidence type="ECO:0000313" key="4">
    <source>
        <dbReference type="Proteomes" id="UP000321317"/>
    </source>
</evidence>
<dbReference type="Proteomes" id="UP000306813">
    <property type="component" value="Unassembled WGS sequence"/>
</dbReference>